<evidence type="ECO:0000313" key="2">
    <source>
        <dbReference type="EMBL" id="GLD68231.1"/>
    </source>
</evidence>
<dbReference type="Proteomes" id="UP001279410">
    <property type="component" value="Unassembled WGS sequence"/>
</dbReference>
<dbReference type="AlphaFoldDB" id="A0AAD3N8P7"/>
<organism evidence="2 3">
    <name type="scientific">Lates japonicus</name>
    <name type="common">Japanese lates</name>
    <dbReference type="NCBI Taxonomy" id="270547"/>
    <lineage>
        <taxon>Eukaryota</taxon>
        <taxon>Metazoa</taxon>
        <taxon>Chordata</taxon>
        <taxon>Craniata</taxon>
        <taxon>Vertebrata</taxon>
        <taxon>Euteleostomi</taxon>
        <taxon>Actinopterygii</taxon>
        <taxon>Neopterygii</taxon>
        <taxon>Teleostei</taxon>
        <taxon>Neoteleostei</taxon>
        <taxon>Acanthomorphata</taxon>
        <taxon>Carangaria</taxon>
        <taxon>Carangaria incertae sedis</taxon>
        <taxon>Centropomidae</taxon>
        <taxon>Lates</taxon>
    </lineage>
</organism>
<sequence length="127" mass="14237">MRSDPVLFTSSRAMEELVCELRLFLDLLDREYLSAGVREKKMHLSNILHRVLSDKDIRRVRLSLWPELIGRAFYLSEIHSGLPAPPSSDALPEIPHPSSCKTSNPSPRPITHNLTEPPIAASNPTGM</sequence>
<comment type="caution">
    <text evidence="2">The sequence shown here is derived from an EMBL/GenBank/DDBJ whole genome shotgun (WGS) entry which is preliminary data.</text>
</comment>
<gene>
    <name evidence="2" type="ORF">AKAME5_001954200</name>
</gene>
<feature type="region of interest" description="Disordered" evidence="1">
    <location>
        <begin position="85"/>
        <end position="127"/>
    </location>
</feature>
<proteinExistence type="predicted"/>
<reference evidence="2" key="1">
    <citation type="submission" date="2022-08" db="EMBL/GenBank/DDBJ databases">
        <title>Genome sequencing of akame (Lates japonicus).</title>
        <authorList>
            <person name="Hashiguchi Y."/>
            <person name="Takahashi H."/>
        </authorList>
    </citation>
    <scope>NUCLEOTIDE SEQUENCE</scope>
    <source>
        <strain evidence="2">Kochi</strain>
    </source>
</reference>
<name>A0AAD3N8P7_LATJO</name>
<evidence type="ECO:0000313" key="3">
    <source>
        <dbReference type="Proteomes" id="UP001279410"/>
    </source>
</evidence>
<evidence type="ECO:0000256" key="1">
    <source>
        <dbReference type="SAM" id="MobiDB-lite"/>
    </source>
</evidence>
<protein>
    <submittedName>
        <fullName evidence="2">Actin filament-associated protein 1 isoform X1</fullName>
    </submittedName>
</protein>
<accession>A0AAD3N8P7</accession>
<keyword evidence="3" id="KW-1185">Reference proteome</keyword>
<dbReference type="EMBL" id="BRZM01000127">
    <property type="protein sequence ID" value="GLD68231.1"/>
    <property type="molecule type" value="Genomic_DNA"/>
</dbReference>